<comment type="caution">
    <text evidence="1">The sequence shown here is derived from an EMBL/GenBank/DDBJ whole genome shotgun (WGS) entry which is preliminary data.</text>
</comment>
<protein>
    <submittedName>
        <fullName evidence="1">Uncharacterized protein</fullName>
    </submittedName>
</protein>
<accession>A0AC60PM82</accession>
<proteinExistence type="predicted"/>
<keyword evidence="2" id="KW-1185">Reference proteome</keyword>
<name>A0AC60PM82_IXOPE</name>
<reference evidence="1 2" key="1">
    <citation type="journal article" date="2020" name="Cell">
        <title>Large-Scale Comparative Analyses of Tick Genomes Elucidate Their Genetic Diversity and Vector Capacities.</title>
        <authorList>
            <consortium name="Tick Genome and Microbiome Consortium (TIGMIC)"/>
            <person name="Jia N."/>
            <person name="Wang J."/>
            <person name="Shi W."/>
            <person name="Du L."/>
            <person name="Sun Y."/>
            <person name="Zhan W."/>
            <person name="Jiang J.F."/>
            <person name="Wang Q."/>
            <person name="Zhang B."/>
            <person name="Ji P."/>
            <person name="Bell-Sakyi L."/>
            <person name="Cui X.M."/>
            <person name="Yuan T.T."/>
            <person name="Jiang B.G."/>
            <person name="Yang W.F."/>
            <person name="Lam T.T."/>
            <person name="Chang Q.C."/>
            <person name="Ding S.J."/>
            <person name="Wang X.J."/>
            <person name="Zhu J.G."/>
            <person name="Ruan X.D."/>
            <person name="Zhao L."/>
            <person name="Wei J.T."/>
            <person name="Ye R.Z."/>
            <person name="Que T.C."/>
            <person name="Du C.H."/>
            <person name="Zhou Y.H."/>
            <person name="Cheng J.X."/>
            <person name="Dai P.F."/>
            <person name="Guo W.B."/>
            <person name="Han X.H."/>
            <person name="Huang E.J."/>
            <person name="Li L.F."/>
            <person name="Wei W."/>
            <person name="Gao Y.C."/>
            <person name="Liu J.Z."/>
            <person name="Shao H.Z."/>
            <person name="Wang X."/>
            <person name="Wang C.C."/>
            <person name="Yang T.C."/>
            <person name="Huo Q.B."/>
            <person name="Li W."/>
            <person name="Chen H.Y."/>
            <person name="Chen S.E."/>
            <person name="Zhou L.G."/>
            <person name="Ni X.B."/>
            <person name="Tian J.H."/>
            <person name="Sheng Y."/>
            <person name="Liu T."/>
            <person name="Pan Y.S."/>
            <person name="Xia L.Y."/>
            <person name="Li J."/>
            <person name="Zhao F."/>
            <person name="Cao W.C."/>
        </authorList>
    </citation>
    <scope>NUCLEOTIDE SEQUENCE [LARGE SCALE GENOMIC DNA]</scope>
    <source>
        <strain evidence="1">Iper-2018</strain>
    </source>
</reference>
<sequence length="310" mass="33759">MTSRKVTKPGRHRNISPLIEWCHDSGHSANCTAEPTASRISFGTVAQLVTLGSTSEVQISFGSILVGMAWIGFFRLHSLHRAMGALQLPSLLVMAAAAAATSAVASGSTPQRPSVDRHRQLRYDDARIAEELGSLLEKPLSKLAKDPPSGPDFQQEYPVLAKNGVTLEGVTYALDDYSLPWRLVRNYAQMQLFTFKMAAGNPVMRAAITHHNALRVAEFLNRLELMAARKQPSSHNMHIVQASGFVSEVNVYVILTLLAALVALFTGYCAYVVVGHAGQLIGGATQPQRRDKEQQCLLPDGADRLGEENE</sequence>
<dbReference type="EMBL" id="JABSTQ010010344">
    <property type="protein sequence ID" value="KAG0421604.1"/>
    <property type="molecule type" value="Genomic_DNA"/>
</dbReference>
<gene>
    <name evidence="1" type="ORF">HPB47_002502</name>
</gene>
<evidence type="ECO:0000313" key="1">
    <source>
        <dbReference type="EMBL" id="KAG0421604.1"/>
    </source>
</evidence>
<evidence type="ECO:0000313" key="2">
    <source>
        <dbReference type="Proteomes" id="UP000805193"/>
    </source>
</evidence>
<organism evidence="1 2">
    <name type="scientific">Ixodes persulcatus</name>
    <name type="common">Taiga tick</name>
    <dbReference type="NCBI Taxonomy" id="34615"/>
    <lineage>
        <taxon>Eukaryota</taxon>
        <taxon>Metazoa</taxon>
        <taxon>Ecdysozoa</taxon>
        <taxon>Arthropoda</taxon>
        <taxon>Chelicerata</taxon>
        <taxon>Arachnida</taxon>
        <taxon>Acari</taxon>
        <taxon>Parasitiformes</taxon>
        <taxon>Ixodida</taxon>
        <taxon>Ixodoidea</taxon>
        <taxon>Ixodidae</taxon>
        <taxon>Ixodinae</taxon>
        <taxon>Ixodes</taxon>
    </lineage>
</organism>
<dbReference type="Proteomes" id="UP000805193">
    <property type="component" value="Unassembled WGS sequence"/>
</dbReference>